<evidence type="ECO:0000256" key="5">
    <source>
        <dbReference type="ARBA" id="ARBA00023077"/>
    </source>
</evidence>
<protein>
    <recommendedName>
        <fullName evidence="15">TonB-dependent receptor</fullName>
    </recommendedName>
</protein>
<evidence type="ECO:0000256" key="4">
    <source>
        <dbReference type="ARBA" id="ARBA00022692"/>
    </source>
</evidence>
<evidence type="ECO:0000313" key="13">
    <source>
        <dbReference type="EMBL" id="ARU15272.1"/>
    </source>
</evidence>
<evidence type="ECO:0000256" key="2">
    <source>
        <dbReference type="ARBA" id="ARBA00022448"/>
    </source>
</evidence>
<comment type="similarity">
    <text evidence="8 9">Belongs to the TonB-dependent receptor family.</text>
</comment>
<accession>A0A1Z1F942</accession>
<name>A0A1Z1F942_9SPHN</name>
<dbReference type="STRING" id="450378.GCA_001661675_00517"/>
<dbReference type="InterPro" id="IPR000531">
    <property type="entry name" value="Beta-barrel_TonB"/>
</dbReference>
<evidence type="ECO:0000259" key="11">
    <source>
        <dbReference type="Pfam" id="PF00593"/>
    </source>
</evidence>
<keyword evidence="6 8" id="KW-0472">Membrane</keyword>
<keyword evidence="14" id="KW-1185">Reference proteome</keyword>
<evidence type="ECO:0000313" key="14">
    <source>
        <dbReference type="Proteomes" id="UP000195807"/>
    </source>
</evidence>
<evidence type="ECO:0000256" key="3">
    <source>
        <dbReference type="ARBA" id="ARBA00022452"/>
    </source>
</evidence>
<dbReference type="Gene3D" id="2.40.170.20">
    <property type="entry name" value="TonB-dependent receptor, beta-barrel domain"/>
    <property type="match status" value="1"/>
</dbReference>
<reference evidence="13 14" key="1">
    <citation type="submission" date="2017-01" db="EMBL/GenBank/DDBJ databases">
        <title>Complete genome sequence of esterase-producing bacterium Croceicoccus marinus E4A9.</title>
        <authorList>
            <person name="Wu Y.-H."/>
            <person name="Cheng H."/>
            <person name="Xu L."/>
            <person name="Huo Y.-Y."/>
            <person name="Wang C.-S."/>
            <person name="Xu X.-W."/>
        </authorList>
    </citation>
    <scope>NUCLEOTIDE SEQUENCE [LARGE SCALE GENOMIC DNA]</scope>
    <source>
        <strain evidence="13 14">E4A9</strain>
    </source>
</reference>
<keyword evidence="7 8" id="KW-0998">Cell outer membrane</keyword>
<evidence type="ECO:0008006" key="15">
    <source>
        <dbReference type="Google" id="ProtNLM"/>
    </source>
</evidence>
<dbReference type="InterPro" id="IPR036942">
    <property type="entry name" value="Beta-barrel_TonB_sf"/>
</dbReference>
<evidence type="ECO:0000259" key="12">
    <source>
        <dbReference type="Pfam" id="PF07715"/>
    </source>
</evidence>
<proteinExistence type="inferred from homology"/>
<dbReference type="KEGG" id="cman:A9D14_02595"/>
<dbReference type="Pfam" id="PF00593">
    <property type="entry name" value="TonB_dep_Rec_b-barrel"/>
    <property type="match status" value="1"/>
</dbReference>
<dbReference type="Pfam" id="PF07715">
    <property type="entry name" value="Plug"/>
    <property type="match status" value="1"/>
</dbReference>
<feature type="domain" description="TonB-dependent receptor-like beta-barrel" evidence="11">
    <location>
        <begin position="392"/>
        <end position="909"/>
    </location>
</feature>
<sequence>MKLTHIRKPALRAGTALGVVALIGTTPAFAQVEPQAQTEAEVEAAQSEAIIVTGSRITNPNLEQSSPVNVVGENEISLRQATNAEELLGQLPGVAPGIGNNVNNGSGGFATFNLRNLGSNRNLILLDGTRLVPSSTASQTDLNIIPIALIERVDILTGGASSVYGADAISGAVNFVTKRDFEGANVTTSIGLNEDGDGKRFRTDVTLGANLDDGRGNAVLNVGYQTIDPVLQGDRDVSRQTLFVGGQELGSGTAVPTRLNGDQYDPETGSLVPYYSSFNFAPFNYFQTPMERFNVYGQANYEVADSIELYAKGMFTKSTVSLALAPSGMFGDTWQLPLNNAFLTPAIQAQLCADNEIADCAGAIASGTEVATTINRRFVEMGPRETDYVTNQFQIWAGARGALTELLDWDLYGTYGESDRTETNVNWGLKSRVQQALRTTDAETCLDDSNGCYPINLFGDGQSIDPQSIAFFNAPAIGTTKTTLSVVSGNISGDLTPEGFLFAQTPIGVAVGSEYRRYRAAQQSDAASATQDEVLGTGAPAPSFSGEYDVWEVFGEAIVPLVEDVPFIYNLSAEVGARYSEYSNAGSTFTWKAGGNWEVAPGYKIRGIYQRSERAPNIGELFDPVTTGLSNLAFDPCQGANPVGNATLTNICISQGAPAGQIGQIPEPNAGQINATSGGNPDLETEKADSWTLGAVLTPLSVPGLSLTVDYYNIKVTDAITTPTPGDILDPCYEDFNEDACALIVRNPLNGSLNGGGDTPGLLLNLTNQGTIKTSGVDARLTYALPTGFGGVNFDVTGNWTKEYYFKASPTSDALICSGEYGVDCDPPQPEFSFNTRVGLDFGTAGEFSVLWTWMDALKYEELNDEGFVLEDSGILPEYTEIGARSYFDATYRNQITDNLRMTFSVFNLLDKKAPIVSSYIGSTAYNSGNTYPSNYDVLGRRFMLTADLSF</sequence>
<feature type="signal peptide" evidence="10">
    <location>
        <begin position="1"/>
        <end position="30"/>
    </location>
</feature>
<feature type="domain" description="TonB-dependent receptor plug" evidence="12">
    <location>
        <begin position="62"/>
        <end position="172"/>
    </location>
</feature>
<comment type="subcellular location">
    <subcellularLocation>
        <location evidence="1 8">Cell outer membrane</location>
        <topology evidence="1 8">Multi-pass membrane protein</topology>
    </subcellularLocation>
</comment>
<organism evidence="13 14">
    <name type="scientific">Croceicoccus marinus</name>
    <dbReference type="NCBI Taxonomy" id="450378"/>
    <lineage>
        <taxon>Bacteria</taxon>
        <taxon>Pseudomonadati</taxon>
        <taxon>Pseudomonadota</taxon>
        <taxon>Alphaproteobacteria</taxon>
        <taxon>Sphingomonadales</taxon>
        <taxon>Erythrobacteraceae</taxon>
        <taxon>Croceicoccus</taxon>
    </lineage>
</organism>
<dbReference type="SUPFAM" id="SSF56935">
    <property type="entry name" value="Porins"/>
    <property type="match status" value="1"/>
</dbReference>
<dbReference type="Proteomes" id="UP000195807">
    <property type="component" value="Chromosome"/>
</dbReference>
<keyword evidence="2 8" id="KW-0813">Transport</keyword>
<dbReference type="AlphaFoldDB" id="A0A1Z1F942"/>
<dbReference type="InterPro" id="IPR039426">
    <property type="entry name" value="TonB-dep_rcpt-like"/>
</dbReference>
<keyword evidence="10" id="KW-0732">Signal</keyword>
<evidence type="ECO:0000256" key="7">
    <source>
        <dbReference type="ARBA" id="ARBA00023237"/>
    </source>
</evidence>
<keyword evidence="4 8" id="KW-0812">Transmembrane</keyword>
<evidence type="ECO:0000256" key="10">
    <source>
        <dbReference type="SAM" id="SignalP"/>
    </source>
</evidence>
<dbReference type="PROSITE" id="PS52016">
    <property type="entry name" value="TONB_DEPENDENT_REC_3"/>
    <property type="match status" value="1"/>
</dbReference>
<dbReference type="EMBL" id="CP019602">
    <property type="protein sequence ID" value="ARU15272.1"/>
    <property type="molecule type" value="Genomic_DNA"/>
</dbReference>
<dbReference type="Gene3D" id="2.170.130.10">
    <property type="entry name" value="TonB-dependent receptor, plug domain"/>
    <property type="match status" value="1"/>
</dbReference>
<evidence type="ECO:0000256" key="1">
    <source>
        <dbReference type="ARBA" id="ARBA00004571"/>
    </source>
</evidence>
<evidence type="ECO:0000256" key="6">
    <source>
        <dbReference type="ARBA" id="ARBA00023136"/>
    </source>
</evidence>
<evidence type="ECO:0000256" key="9">
    <source>
        <dbReference type="RuleBase" id="RU003357"/>
    </source>
</evidence>
<keyword evidence="5 9" id="KW-0798">TonB box</keyword>
<evidence type="ECO:0000256" key="8">
    <source>
        <dbReference type="PROSITE-ProRule" id="PRU01360"/>
    </source>
</evidence>
<dbReference type="PANTHER" id="PTHR47234:SF2">
    <property type="entry name" value="TONB-DEPENDENT RECEPTOR"/>
    <property type="match status" value="1"/>
</dbReference>
<feature type="chain" id="PRO_5011642610" description="TonB-dependent receptor" evidence="10">
    <location>
        <begin position="31"/>
        <end position="951"/>
    </location>
</feature>
<dbReference type="InterPro" id="IPR012910">
    <property type="entry name" value="Plug_dom"/>
</dbReference>
<dbReference type="InterPro" id="IPR037066">
    <property type="entry name" value="Plug_dom_sf"/>
</dbReference>
<dbReference type="PANTHER" id="PTHR47234">
    <property type="match status" value="1"/>
</dbReference>
<dbReference type="GO" id="GO:0009279">
    <property type="term" value="C:cell outer membrane"/>
    <property type="evidence" value="ECO:0007669"/>
    <property type="project" value="UniProtKB-SubCell"/>
</dbReference>
<gene>
    <name evidence="13" type="ORF">A9D14_02595</name>
</gene>
<keyword evidence="3 8" id="KW-1134">Transmembrane beta strand</keyword>